<keyword evidence="12" id="KW-1185">Reference proteome</keyword>
<dbReference type="OrthoDB" id="463216at2"/>
<dbReference type="KEGG" id="vgo:GJW-30_1_01861"/>
<proteinExistence type="inferred from homology"/>
<dbReference type="InterPro" id="IPR005490">
    <property type="entry name" value="LD_TPept_cat_dom"/>
</dbReference>
<feature type="active site" description="Proton donor/acceptor" evidence="7">
    <location>
        <position position="94"/>
    </location>
</feature>
<evidence type="ECO:0000256" key="3">
    <source>
        <dbReference type="ARBA" id="ARBA00022679"/>
    </source>
</evidence>
<dbReference type="AlphaFoldDB" id="A0A0S3PTW3"/>
<evidence type="ECO:0000256" key="7">
    <source>
        <dbReference type="PROSITE-ProRule" id="PRU01373"/>
    </source>
</evidence>
<reference evidence="11 12" key="1">
    <citation type="submission" date="2015-08" db="EMBL/GenBank/DDBJ databases">
        <title>Investigation of the bacterial diversity of lava forest soil.</title>
        <authorList>
            <person name="Lee J.S."/>
        </authorList>
    </citation>
    <scope>NUCLEOTIDE SEQUENCE [LARGE SCALE GENOMIC DNA]</scope>
    <source>
        <strain evidence="11 12">GJW-30</strain>
    </source>
</reference>
<dbReference type="GO" id="GO:0071555">
    <property type="term" value="P:cell wall organization"/>
    <property type="evidence" value="ECO:0007669"/>
    <property type="project" value="UniProtKB-UniRule"/>
</dbReference>
<dbReference type="Proteomes" id="UP000236884">
    <property type="component" value="Chromosome"/>
</dbReference>
<dbReference type="PANTHER" id="PTHR30582">
    <property type="entry name" value="L,D-TRANSPEPTIDASE"/>
    <property type="match status" value="1"/>
</dbReference>
<dbReference type="InterPro" id="IPR038063">
    <property type="entry name" value="Transpep_catalytic_dom"/>
</dbReference>
<dbReference type="GO" id="GO:0016740">
    <property type="term" value="F:transferase activity"/>
    <property type="evidence" value="ECO:0007669"/>
    <property type="project" value="UniProtKB-KW"/>
</dbReference>
<dbReference type="GO" id="GO:0018104">
    <property type="term" value="P:peptidoglycan-protein cross-linking"/>
    <property type="evidence" value="ECO:0007669"/>
    <property type="project" value="TreeGrafter"/>
</dbReference>
<feature type="signal peptide" evidence="9">
    <location>
        <begin position="1"/>
        <end position="20"/>
    </location>
</feature>
<evidence type="ECO:0000256" key="2">
    <source>
        <dbReference type="ARBA" id="ARBA00005992"/>
    </source>
</evidence>
<dbReference type="GO" id="GO:0008360">
    <property type="term" value="P:regulation of cell shape"/>
    <property type="evidence" value="ECO:0007669"/>
    <property type="project" value="UniProtKB-UniRule"/>
</dbReference>
<evidence type="ECO:0000313" key="11">
    <source>
        <dbReference type="EMBL" id="BAT59330.1"/>
    </source>
</evidence>
<keyword evidence="4 7" id="KW-0133">Cell shape</keyword>
<dbReference type="Gene3D" id="2.40.440.10">
    <property type="entry name" value="L,D-transpeptidase catalytic domain-like"/>
    <property type="match status" value="1"/>
</dbReference>
<evidence type="ECO:0000256" key="1">
    <source>
        <dbReference type="ARBA" id="ARBA00004752"/>
    </source>
</evidence>
<feature type="chain" id="PRO_5006615758" description="L,D-TPase catalytic domain-containing protein" evidence="9">
    <location>
        <begin position="21"/>
        <end position="253"/>
    </location>
</feature>
<keyword evidence="3" id="KW-0808">Transferase</keyword>
<protein>
    <recommendedName>
        <fullName evidence="10">L,D-TPase catalytic domain-containing protein</fullName>
    </recommendedName>
</protein>
<evidence type="ECO:0000256" key="6">
    <source>
        <dbReference type="ARBA" id="ARBA00023316"/>
    </source>
</evidence>
<comment type="similarity">
    <text evidence="2">Belongs to the YkuD family.</text>
</comment>
<dbReference type="UniPathway" id="UPA00219"/>
<feature type="region of interest" description="Disordered" evidence="8">
    <location>
        <begin position="179"/>
        <end position="217"/>
    </location>
</feature>
<dbReference type="RefSeq" id="WP_096354560.1">
    <property type="nucleotide sequence ID" value="NZ_AP014946.1"/>
</dbReference>
<evidence type="ECO:0000259" key="10">
    <source>
        <dbReference type="PROSITE" id="PS52029"/>
    </source>
</evidence>
<dbReference type="InterPro" id="IPR050979">
    <property type="entry name" value="LD-transpeptidase"/>
</dbReference>
<feature type="active site" description="Nucleophile" evidence="7">
    <location>
        <position position="110"/>
    </location>
</feature>
<dbReference type="PANTHER" id="PTHR30582:SF2">
    <property type="entry name" value="L,D-TRANSPEPTIDASE YCIB-RELATED"/>
    <property type="match status" value="1"/>
</dbReference>
<evidence type="ECO:0000256" key="9">
    <source>
        <dbReference type="SAM" id="SignalP"/>
    </source>
</evidence>
<dbReference type="SUPFAM" id="SSF141523">
    <property type="entry name" value="L,D-transpeptidase catalytic domain-like"/>
    <property type="match status" value="1"/>
</dbReference>
<keyword evidence="9" id="KW-0732">Signal</keyword>
<evidence type="ECO:0000256" key="8">
    <source>
        <dbReference type="SAM" id="MobiDB-lite"/>
    </source>
</evidence>
<dbReference type="EMBL" id="AP014946">
    <property type="protein sequence ID" value="BAT59330.1"/>
    <property type="molecule type" value="Genomic_DNA"/>
</dbReference>
<evidence type="ECO:0000256" key="4">
    <source>
        <dbReference type="ARBA" id="ARBA00022960"/>
    </source>
</evidence>
<organism evidence="11 12">
    <name type="scientific">Variibacter gotjawalensis</name>
    <dbReference type="NCBI Taxonomy" id="1333996"/>
    <lineage>
        <taxon>Bacteria</taxon>
        <taxon>Pseudomonadati</taxon>
        <taxon>Pseudomonadota</taxon>
        <taxon>Alphaproteobacteria</taxon>
        <taxon>Hyphomicrobiales</taxon>
        <taxon>Nitrobacteraceae</taxon>
        <taxon>Variibacter</taxon>
    </lineage>
</organism>
<evidence type="ECO:0000256" key="5">
    <source>
        <dbReference type="ARBA" id="ARBA00022984"/>
    </source>
</evidence>
<keyword evidence="6 7" id="KW-0961">Cell wall biogenesis/degradation</keyword>
<dbReference type="CDD" id="cd16913">
    <property type="entry name" value="YkuD_like"/>
    <property type="match status" value="1"/>
</dbReference>
<sequence length="253" mass="27627">MRLLSAGVIAASLFATAAHADLAIVVDKATQRMTVTIDGQQKYVWPVSTGKVGHFTPVGQFKPFRMEIDHKSDEFDDAPMPHSVFFTRQGHAIHGSYNTKQLGQVASSGCVRLAPQNAALLFSLVKQHGLTKTQISIDGDERQAIAAAARRGGPQVAAAAPAPQAPAANQGVSVWPNPFAPFTAPRTEPAPVAAVQPRPDRRGQAQAQARPQQPRQAYYYDERNPRGYYAQQPVYQAQPVQAPARAYPRYYQW</sequence>
<gene>
    <name evidence="11" type="ORF">GJW-30_1_01861</name>
</gene>
<name>A0A0S3PTW3_9BRAD</name>
<accession>A0A0S3PTW3</accession>
<feature type="domain" description="L,D-TPase catalytic" evidence="10">
    <location>
        <begin position="22"/>
        <end position="138"/>
    </location>
</feature>
<keyword evidence="5 7" id="KW-0573">Peptidoglycan synthesis</keyword>
<dbReference type="PROSITE" id="PS52029">
    <property type="entry name" value="LD_TPASE"/>
    <property type="match status" value="1"/>
</dbReference>
<feature type="compositionally biased region" description="Low complexity" evidence="8">
    <location>
        <begin position="204"/>
        <end position="217"/>
    </location>
</feature>
<dbReference type="GO" id="GO:0071972">
    <property type="term" value="F:peptidoglycan L,D-transpeptidase activity"/>
    <property type="evidence" value="ECO:0007669"/>
    <property type="project" value="TreeGrafter"/>
</dbReference>
<dbReference type="Pfam" id="PF03734">
    <property type="entry name" value="YkuD"/>
    <property type="match status" value="1"/>
</dbReference>
<evidence type="ECO:0000313" key="12">
    <source>
        <dbReference type="Proteomes" id="UP000236884"/>
    </source>
</evidence>
<dbReference type="GO" id="GO:0005576">
    <property type="term" value="C:extracellular region"/>
    <property type="evidence" value="ECO:0007669"/>
    <property type="project" value="TreeGrafter"/>
</dbReference>
<comment type="pathway">
    <text evidence="1 7">Cell wall biogenesis; peptidoglycan biosynthesis.</text>
</comment>